<evidence type="ECO:0000256" key="6">
    <source>
        <dbReference type="ARBA" id="ARBA00022679"/>
    </source>
</evidence>
<evidence type="ECO:0000313" key="14">
    <source>
        <dbReference type="EMBL" id="CAA6818225.1"/>
    </source>
</evidence>
<dbReference type="GO" id="GO:0006744">
    <property type="term" value="P:ubiquinone biosynthetic process"/>
    <property type="evidence" value="ECO:0007669"/>
    <property type="project" value="UniProtKB-UniRule"/>
</dbReference>
<evidence type="ECO:0000256" key="10">
    <source>
        <dbReference type="ARBA" id="ARBA00022989"/>
    </source>
</evidence>
<dbReference type="CDD" id="cd13959">
    <property type="entry name" value="PT_UbiA_COQ2"/>
    <property type="match status" value="1"/>
</dbReference>
<evidence type="ECO:0000256" key="2">
    <source>
        <dbReference type="ARBA" id="ARBA00004141"/>
    </source>
</evidence>
<feature type="transmembrane region" description="Helical" evidence="12">
    <location>
        <begin position="46"/>
        <end position="67"/>
    </location>
</feature>
<comment type="pathway">
    <text evidence="12">Cofactor biosynthesis; ubiquinone biosynthesis.</text>
</comment>
<feature type="transmembrane region" description="Helical" evidence="12">
    <location>
        <begin position="208"/>
        <end position="227"/>
    </location>
</feature>
<feature type="transmembrane region" description="Helical" evidence="12">
    <location>
        <begin position="88"/>
        <end position="107"/>
    </location>
</feature>
<proteinExistence type="inferred from homology"/>
<reference evidence="14" key="1">
    <citation type="submission" date="2020-01" db="EMBL/GenBank/DDBJ databases">
        <authorList>
            <person name="Meier V. D."/>
            <person name="Meier V D."/>
        </authorList>
    </citation>
    <scope>NUCLEOTIDE SEQUENCE</scope>
    <source>
        <strain evidence="14">HLG_WM_MAG_09</strain>
    </source>
</reference>
<comment type="function">
    <text evidence="12">Catalyzes the prenylation of para-hydroxybenzoate (PHB) with an all-trans polyprenyl group. Mediates the second step in the final reaction sequence of ubiquinone-8 (UQ-8) biosynthesis, which is the condensation of the polyisoprenoid side chain with PHB, generating the first membrane-bound Q intermediate 3-octaprenyl-4-hydroxybenzoate.</text>
</comment>
<dbReference type="Gene3D" id="1.10.357.140">
    <property type="entry name" value="UbiA prenyltransferase"/>
    <property type="match status" value="1"/>
</dbReference>
<evidence type="ECO:0000256" key="7">
    <source>
        <dbReference type="ARBA" id="ARBA00022688"/>
    </source>
</evidence>
<keyword evidence="5 12" id="KW-0997">Cell inner membrane</keyword>
<keyword evidence="11 12" id="KW-0472">Membrane</keyword>
<dbReference type="PANTHER" id="PTHR11048">
    <property type="entry name" value="PRENYLTRANSFERASES"/>
    <property type="match status" value="1"/>
</dbReference>
<comment type="similarity">
    <text evidence="3 12">Belongs to the UbiA prenyltransferase family.</text>
</comment>
<feature type="transmembrane region" description="Helical" evidence="12">
    <location>
        <begin position="165"/>
        <end position="187"/>
    </location>
</feature>
<keyword evidence="9 12" id="KW-0460">Magnesium</keyword>
<name>A0A6S6TFX0_9GAMM</name>
<dbReference type="InterPro" id="IPR006370">
    <property type="entry name" value="HB_polyprenyltransferase-like"/>
</dbReference>
<dbReference type="NCBIfam" id="TIGR01474">
    <property type="entry name" value="ubiA_proteo"/>
    <property type="match status" value="1"/>
</dbReference>
<evidence type="ECO:0000256" key="4">
    <source>
        <dbReference type="ARBA" id="ARBA00022475"/>
    </source>
</evidence>
<dbReference type="FunFam" id="1.10.357.140:FF:000002">
    <property type="entry name" value="4-hydroxybenzoate octaprenyltransferase"/>
    <property type="match status" value="1"/>
</dbReference>
<accession>A0A6S6TFX0</accession>
<feature type="transmembrane region" description="Helical" evidence="12">
    <location>
        <begin position="20"/>
        <end position="40"/>
    </location>
</feature>
<dbReference type="FunFam" id="1.20.120.1780:FF:000001">
    <property type="entry name" value="4-hydroxybenzoate octaprenyltransferase"/>
    <property type="match status" value="1"/>
</dbReference>
<organism evidence="14">
    <name type="scientific">uncultured Thiotrichaceae bacterium</name>
    <dbReference type="NCBI Taxonomy" id="298394"/>
    <lineage>
        <taxon>Bacteria</taxon>
        <taxon>Pseudomonadati</taxon>
        <taxon>Pseudomonadota</taxon>
        <taxon>Gammaproteobacteria</taxon>
        <taxon>Thiotrichales</taxon>
        <taxon>Thiotrichaceae</taxon>
        <taxon>environmental samples</taxon>
    </lineage>
</organism>
<keyword evidence="4 12" id="KW-1003">Cell membrane</keyword>
<dbReference type="PROSITE" id="PS00943">
    <property type="entry name" value="UBIA"/>
    <property type="match status" value="1"/>
</dbReference>
<dbReference type="InterPro" id="IPR000537">
    <property type="entry name" value="UbiA_prenyltransferase"/>
</dbReference>
<evidence type="ECO:0000256" key="8">
    <source>
        <dbReference type="ARBA" id="ARBA00022692"/>
    </source>
</evidence>
<dbReference type="EMBL" id="CACVAT010000300">
    <property type="protein sequence ID" value="CAA6818225.1"/>
    <property type="molecule type" value="Genomic_DNA"/>
</dbReference>
<dbReference type="EC" id="2.5.1.39" evidence="12 13"/>
<dbReference type="AlphaFoldDB" id="A0A6S6TFX0"/>
<dbReference type="InterPro" id="IPR030470">
    <property type="entry name" value="UbiA_prenylTrfase_CS"/>
</dbReference>
<dbReference type="InterPro" id="IPR039653">
    <property type="entry name" value="Prenyltransferase"/>
</dbReference>
<evidence type="ECO:0000256" key="5">
    <source>
        <dbReference type="ARBA" id="ARBA00022519"/>
    </source>
</evidence>
<evidence type="ECO:0000256" key="11">
    <source>
        <dbReference type="ARBA" id="ARBA00023136"/>
    </source>
</evidence>
<feature type="transmembrane region" description="Helical" evidence="12">
    <location>
        <begin position="271"/>
        <end position="287"/>
    </location>
</feature>
<dbReference type="InterPro" id="IPR044878">
    <property type="entry name" value="UbiA_sf"/>
</dbReference>
<comment type="cofactor">
    <cofactor evidence="1 12">
        <name>Mg(2+)</name>
        <dbReference type="ChEBI" id="CHEBI:18420"/>
    </cofactor>
</comment>
<dbReference type="Gene3D" id="1.20.120.1780">
    <property type="entry name" value="UbiA prenyltransferase"/>
    <property type="match status" value="1"/>
</dbReference>
<feature type="transmembrane region" description="Helical" evidence="12">
    <location>
        <begin position="141"/>
        <end position="159"/>
    </location>
</feature>
<keyword evidence="7 12" id="KW-0831">Ubiquinone biosynthesis</keyword>
<dbReference type="Pfam" id="PF01040">
    <property type="entry name" value="UbiA"/>
    <property type="match status" value="1"/>
</dbReference>
<evidence type="ECO:0000256" key="9">
    <source>
        <dbReference type="ARBA" id="ARBA00022842"/>
    </source>
</evidence>
<gene>
    <name evidence="12" type="primary">ubiA</name>
    <name evidence="14" type="ORF">HELGO_WM37916</name>
</gene>
<dbReference type="PANTHER" id="PTHR11048:SF28">
    <property type="entry name" value="4-HYDROXYBENZOATE POLYPRENYLTRANSFERASE, MITOCHONDRIAL"/>
    <property type="match status" value="1"/>
</dbReference>
<evidence type="ECO:0000256" key="3">
    <source>
        <dbReference type="ARBA" id="ARBA00005985"/>
    </source>
</evidence>
<sequence length="288" mass="32584">MLVLSNLKHYGRLIRIQGPIGSYLLLWPTLWALWIASEGVPDIKRLIIFVLGVFVMRSAGCAINDIADREIDAHVERTRDRPLAAGDITLREALAVFGLLMALAFILVLQLNWLTVLFSAAAALLAASYPFMKRFHHLPQFHLGAAFSTAILMAFTATTDQFPLLWVWLLFVANLLWTTGYDTMYGMCDREDDLKIDMKSTAILFGDYDRLWVGVLQLSTLILLGIVGTLNGLGIWFWLSLMVASGFFAYQQYLIRDRDRLLSLQAFKNNNWAGMVIFIGIFLHYAIN</sequence>
<dbReference type="GO" id="GO:0008412">
    <property type="term" value="F:4-hydroxybenzoate polyprenyltransferase activity"/>
    <property type="evidence" value="ECO:0007669"/>
    <property type="project" value="UniProtKB-UniRule"/>
</dbReference>
<keyword evidence="8 12" id="KW-0812">Transmembrane</keyword>
<comment type="subcellular location">
    <subcellularLocation>
        <location evidence="12">Cell inner membrane</location>
        <topology evidence="12">Multi-pass membrane protein</topology>
    </subcellularLocation>
    <subcellularLocation>
        <location evidence="2">Membrane</location>
        <topology evidence="2">Multi-pass membrane protein</topology>
    </subcellularLocation>
</comment>
<keyword evidence="10 12" id="KW-1133">Transmembrane helix</keyword>
<evidence type="ECO:0000256" key="1">
    <source>
        <dbReference type="ARBA" id="ARBA00001946"/>
    </source>
</evidence>
<keyword evidence="6 12" id="KW-0808">Transferase</keyword>
<dbReference type="UniPathway" id="UPA00232"/>
<comment type="catalytic activity">
    <reaction evidence="12">
        <text>all-trans-octaprenyl diphosphate + 4-hydroxybenzoate = 4-hydroxy-3-(all-trans-octaprenyl)benzoate + diphosphate</text>
        <dbReference type="Rhea" id="RHEA:27782"/>
        <dbReference type="ChEBI" id="CHEBI:1617"/>
        <dbReference type="ChEBI" id="CHEBI:17879"/>
        <dbReference type="ChEBI" id="CHEBI:33019"/>
        <dbReference type="ChEBI" id="CHEBI:57711"/>
        <dbReference type="EC" id="2.5.1.39"/>
    </reaction>
</comment>
<protein>
    <recommendedName>
        <fullName evidence="12 13">4-hydroxybenzoate octaprenyltransferase</fullName>
        <ecNumber evidence="12 13">2.5.1.39</ecNumber>
    </recommendedName>
    <alternativeName>
        <fullName evidence="12">4-HB polyprenyltransferase</fullName>
    </alternativeName>
</protein>
<evidence type="ECO:0000256" key="12">
    <source>
        <dbReference type="HAMAP-Rule" id="MF_01635"/>
    </source>
</evidence>
<feature type="transmembrane region" description="Helical" evidence="12">
    <location>
        <begin position="233"/>
        <end position="250"/>
    </location>
</feature>
<evidence type="ECO:0000256" key="13">
    <source>
        <dbReference type="NCBIfam" id="TIGR01474"/>
    </source>
</evidence>
<dbReference type="HAMAP" id="MF_01635">
    <property type="entry name" value="UbiA"/>
    <property type="match status" value="1"/>
</dbReference>
<dbReference type="GO" id="GO:0005886">
    <property type="term" value="C:plasma membrane"/>
    <property type="evidence" value="ECO:0007669"/>
    <property type="project" value="UniProtKB-SubCell"/>
</dbReference>